<dbReference type="OrthoDB" id="162563at2"/>
<evidence type="ECO:0000313" key="3">
    <source>
        <dbReference type="Proteomes" id="UP000317982"/>
    </source>
</evidence>
<feature type="region of interest" description="Disordered" evidence="1">
    <location>
        <begin position="97"/>
        <end position="117"/>
    </location>
</feature>
<dbReference type="AlphaFoldDB" id="A0A545AEF6"/>
<reference evidence="2 3" key="1">
    <citation type="submission" date="2019-07" db="EMBL/GenBank/DDBJ databases">
        <title>Cryptosporangium phraense sp. nov., isolated from plant litter.</title>
        <authorList>
            <person name="Suriyachadkun C."/>
        </authorList>
    </citation>
    <scope>NUCLEOTIDE SEQUENCE [LARGE SCALE GENOMIC DNA]</scope>
    <source>
        <strain evidence="2 3">A-T 5661</strain>
    </source>
</reference>
<dbReference type="Pfam" id="PF10012">
    <property type="entry name" value="DUF2255"/>
    <property type="match status" value="1"/>
</dbReference>
<dbReference type="InParanoid" id="A0A545AEF6"/>
<comment type="caution">
    <text evidence="2">The sequence shown here is derived from an EMBL/GenBank/DDBJ whole genome shotgun (WGS) entry which is preliminary data.</text>
</comment>
<dbReference type="EMBL" id="VIRS01000060">
    <property type="protein sequence ID" value="TQS39693.1"/>
    <property type="molecule type" value="Genomic_DNA"/>
</dbReference>
<organism evidence="2 3">
    <name type="scientific">Cryptosporangium phraense</name>
    <dbReference type="NCBI Taxonomy" id="2593070"/>
    <lineage>
        <taxon>Bacteria</taxon>
        <taxon>Bacillati</taxon>
        <taxon>Actinomycetota</taxon>
        <taxon>Actinomycetes</taxon>
        <taxon>Cryptosporangiales</taxon>
        <taxon>Cryptosporangiaceae</taxon>
        <taxon>Cryptosporangium</taxon>
    </lineage>
</organism>
<dbReference type="InterPro" id="IPR016888">
    <property type="entry name" value="UCP028498"/>
</dbReference>
<sequence length="117" mass="12670">MTWTPVEAAILAVAPMLHVIAGSGYLGGARAEVGMVVVDGRLYVRAYRGRESAWFRLAVAQPRGRIRTGTLERDVTFGLYDGPLDAIDEAYRAKYGNAGGPATHPRTREATLRVEPA</sequence>
<keyword evidence="3" id="KW-1185">Reference proteome</keyword>
<evidence type="ECO:0000313" key="2">
    <source>
        <dbReference type="EMBL" id="TQS39693.1"/>
    </source>
</evidence>
<dbReference type="RefSeq" id="WP_142709887.1">
    <property type="nucleotide sequence ID" value="NZ_VIRS01000060.1"/>
</dbReference>
<feature type="compositionally biased region" description="Basic and acidic residues" evidence="1">
    <location>
        <begin position="106"/>
        <end position="117"/>
    </location>
</feature>
<name>A0A545AEF6_9ACTN</name>
<protein>
    <submittedName>
        <fullName evidence="2">DUF2255 family protein</fullName>
    </submittedName>
</protein>
<accession>A0A545AEF6</accession>
<gene>
    <name evidence="2" type="ORF">FL583_38640</name>
</gene>
<dbReference type="Proteomes" id="UP000317982">
    <property type="component" value="Unassembled WGS sequence"/>
</dbReference>
<evidence type="ECO:0000256" key="1">
    <source>
        <dbReference type="SAM" id="MobiDB-lite"/>
    </source>
</evidence>
<proteinExistence type="predicted"/>